<gene>
    <name evidence="5" type="ORF">GCM10023161_26780</name>
</gene>
<dbReference type="RefSeq" id="WP_264038886.1">
    <property type="nucleotide sequence ID" value="NZ_BAABGF010000031.1"/>
</dbReference>
<evidence type="ECO:0000259" key="3">
    <source>
        <dbReference type="Pfam" id="PF00534"/>
    </source>
</evidence>
<dbReference type="PANTHER" id="PTHR45947">
    <property type="entry name" value="SULFOQUINOVOSYL TRANSFERASE SQD2"/>
    <property type="match status" value="1"/>
</dbReference>
<keyword evidence="1" id="KW-0328">Glycosyltransferase</keyword>
<dbReference type="PANTHER" id="PTHR45947:SF3">
    <property type="entry name" value="SULFOQUINOVOSYL TRANSFERASE SQD2"/>
    <property type="match status" value="1"/>
</dbReference>
<feature type="domain" description="Glycosyltransferase subfamily 4-like N-terminal" evidence="4">
    <location>
        <begin position="17"/>
        <end position="174"/>
    </location>
</feature>
<evidence type="ECO:0000313" key="5">
    <source>
        <dbReference type="EMBL" id="GAA4542655.1"/>
    </source>
</evidence>
<name>A0ABP8RNI1_9MYCO</name>
<dbReference type="Gene3D" id="3.40.50.2000">
    <property type="entry name" value="Glycogen Phosphorylase B"/>
    <property type="match status" value="2"/>
</dbReference>
<keyword evidence="2" id="KW-0808">Transferase</keyword>
<accession>A0ABP8RNI1</accession>
<proteinExistence type="predicted"/>
<dbReference type="InterPro" id="IPR050194">
    <property type="entry name" value="Glycosyltransferase_grp1"/>
</dbReference>
<evidence type="ECO:0000259" key="4">
    <source>
        <dbReference type="Pfam" id="PF13579"/>
    </source>
</evidence>
<evidence type="ECO:0000313" key="6">
    <source>
        <dbReference type="Proteomes" id="UP001501417"/>
    </source>
</evidence>
<feature type="domain" description="Glycosyl transferase family 1" evidence="3">
    <location>
        <begin position="211"/>
        <end position="355"/>
    </location>
</feature>
<evidence type="ECO:0000256" key="2">
    <source>
        <dbReference type="ARBA" id="ARBA00022679"/>
    </source>
</evidence>
<dbReference type="InterPro" id="IPR028098">
    <property type="entry name" value="Glyco_trans_4-like_N"/>
</dbReference>
<organism evidence="5 6">
    <name type="scientific">Mycobacterium paraffinicum</name>
    <dbReference type="NCBI Taxonomy" id="53378"/>
    <lineage>
        <taxon>Bacteria</taxon>
        <taxon>Bacillati</taxon>
        <taxon>Actinomycetota</taxon>
        <taxon>Actinomycetes</taxon>
        <taxon>Mycobacteriales</taxon>
        <taxon>Mycobacteriaceae</taxon>
        <taxon>Mycobacterium</taxon>
    </lineage>
</organism>
<reference evidence="6" key="1">
    <citation type="journal article" date="2019" name="Int. J. Syst. Evol. Microbiol.">
        <title>The Global Catalogue of Microorganisms (GCM) 10K type strain sequencing project: providing services to taxonomists for standard genome sequencing and annotation.</title>
        <authorList>
            <consortium name="The Broad Institute Genomics Platform"/>
            <consortium name="The Broad Institute Genome Sequencing Center for Infectious Disease"/>
            <person name="Wu L."/>
            <person name="Ma J."/>
        </authorList>
    </citation>
    <scope>NUCLEOTIDE SEQUENCE [LARGE SCALE GENOMIC DNA]</scope>
    <source>
        <strain evidence="6">JCM 17782</strain>
    </source>
</reference>
<protein>
    <submittedName>
        <fullName evidence="5">Glycosyltransferase family 1 protein</fullName>
    </submittedName>
</protein>
<dbReference type="Pfam" id="PF13579">
    <property type="entry name" value="Glyco_trans_4_4"/>
    <property type="match status" value="1"/>
</dbReference>
<dbReference type="Proteomes" id="UP001501417">
    <property type="component" value="Unassembled WGS sequence"/>
</dbReference>
<sequence length="393" mass="41923">MRIAIVSGDDVVGDDPRQLSAALAARGHEVTRFVRRTGRRRAETSINGHHTVAVPVGPRAATCASEVLPYVGDWAGALARQWDAERPDVVHAYGWLGGLAAQLAARRQEVPTVQSFLGLAATCRPGNAGQSPPERERLRIEPLLARCATWVTGESADDVDALSRLRRSRARVSALTSGVDVERYNSRGPASARTDLHRVLCLASNPLPCNGFDIAVKALPRVPATELVIAETEPTNPDHNEARSRLQQQAAKVGVAERVRFAGTVAGDELPMLLRSADAVACTPRQPPRATTVLQAMASGVVVVAFGVGVLKDAVVDNVTGLLLPSETPGSLSATLRSLLAQSFQCESMGAAGRSRALSRYAWDRIALDSLNVYHQVRGPCLAPPRLQSSGIR</sequence>
<dbReference type="Pfam" id="PF00534">
    <property type="entry name" value="Glycos_transf_1"/>
    <property type="match status" value="1"/>
</dbReference>
<comment type="caution">
    <text evidence="5">The sequence shown here is derived from an EMBL/GenBank/DDBJ whole genome shotgun (WGS) entry which is preliminary data.</text>
</comment>
<keyword evidence="6" id="KW-1185">Reference proteome</keyword>
<dbReference type="EMBL" id="BAABGF010000031">
    <property type="protein sequence ID" value="GAA4542655.1"/>
    <property type="molecule type" value="Genomic_DNA"/>
</dbReference>
<dbReference type="InterPro" id="IPR001296">
    <property type="entry name" value="Glyco_trans_1"/>
</dbReference>
<dbReference type="SUPFAM" id="SSF53756">
    <property type="entry name" value="UDP-Glycosyltransferase/glycogen phosphorylase"/>
    <property type="match status" value="1"/>
</dbReference>
<evidence type="ECO:0000256" key="1">
    <source>
        <dbReference type="ARBA" id="ARBA00022676"/>
    </source>
</evidence>